<dbReference type="SUPFAM" id="SSF54768">
    <property type="entry name" value="dsRNA-binding domain-like"/>
    <property type="match status" value="1"/>
</dbReference>
<accession>A0A420HYY1</accession>
<dbReference type="EMBL" id="MCFK01003209">
    <property type="protein sequence ID" value="RKF62636.1"/>
    <property type="molecule type" value="Genomic_DNA"/>
</dbReference>
<name>A0A420HYY1_9PEZI</name>
<reference evidence="2 3" key="1">
    <citation type="journal article" date="2018" name="BMC Genomics">
        <title>Comparative genome analyses reveal sequence features reflecting distinct modes of host-adaptation between dicot and monocot powdery mildew.</title>
        <authorList>
            <person name="Wu Y."/>
            <person name="Ma X."/>
            <person name="Pan Z."/>
            <person name="Kale S.D."/>
            <person name="Song Y."/>
            <person name="King H."/>
            <person name="Zhang Q."/>
            <person name="Presley C."/>
            <person name="Deng X."/>
            <person name="Wei C.I."/>
            <person name="Xiao S."/>
        </authorList>
    </citation>
    <scope>NUCLEOTIDE SEQUENCE [LARGE SCALE GENOMIC DNA]</scope>
    <source>
        <strain evidence="2">UMSG2</strain>
    </source>
</reference>
<protein>
    <recommendedName>
        <fullName evidence="1">DRBM domain-containing protein</fullName>
    </recommendedName>
</protein>
<gene>
    <name evidence="2" type="ORF">OnM2_032080</name>
</gene>
<dbReference type="Pfam" id="PF00035">
    <property type="entry name" value="dsrm"/>
    <property type="match status" value="1"/>
</dbReference>
<evidence type="ECO:0000313" key="3">
    <source>
        <dbReference type="Proteomes" id="UP000286134"/>
    </source>
</evidence>
<dbReference type="Gene3D" id="3.30.160.20">
    <property type="match status" value="1"/>
</dbReference>
<dbReference type="InterPro" id="IPR014720">
    <property type="entry name" value="dsRBD_dom"/>
</dbReference>
<evidence type="ECO:0000259" key="1">
    <source>
        <dbReference type="Pfam" id="PF00035"/>
    </source>
</evidence>
<organism evidence="2 3">
    <name type="scientific">Erysiphe neolycopersici</name>
    <dbReference type="NCBI Taxonomy" id="212602"/>
    <lineage>
        <taxon>Eukaryota</taxon>
        <taxon>Fungi</taxon>
        <taxon>Dikarya</taxon>
        <taxon>Ascomycota</taxon>
        <taxon>Pezizomycotina</taxon>
        <taxon>Leotiomycetes</taxon>
        <taxon>Erysiphales</taxon>
        <taxon>Erysiphaceae</taxon>
        <taxon>Erysiphe</taxon>
    </lineage>
</organism>
<sequence>MADGPRGRELNQKCQAKGWNVEYTTWQENNSFSSKVIVNGKDFQSSRCSSAEEAEESAAQRALHYFFF</sequence>
<dbReference type="Proteomes" id="UP000286134">
    <property type="component" value="Unassembled WGS sequence"/>
</dbReference>
<proteinExistence type="predicted"/>
<evidence type="ECO:0000313" key="2">
    <source>
        <dbReference type="EMBL" id="RKF62636.1"/>
    </source>
</evidence>
<keyword evidence="3" id="KW-1185">Reference proteome</keyword>
<dbReference type="AlphaFoldDB" id="A0A420HYY1"/>
<feature type="domain" description="DRBM" evidence="1">
    <location>
        <begin position="9"/>
        <end position="65"/>
    </location>
</feature>
<comment type="caution">
    <text evidence="2">The sequence shown here is derived from an EMBL/GenBank/DDBJ whole genome shotgun (WGS) entry which is preliminary data.</text>
</comment>